<dbReference type="Proteomes" id="UP000639643">
    <property type="component" value="Unassembled WGS sequence"/>
</dbReference>
<proteinExistence type="predicted"/>
<feature type="compositionally biased region" description="Polar residues" evidence="2">
    <location>
        <begin position="57"/>
        <end position="70"/>
    </location>
</feature>
<evidence type="ECO:0000256" key="2">
    <source>
        <dbReference type="SAM" id="MobiDB-lite"/>
    </source>
</evidence>
<dbReference type="AlphaFoldDB" id="A0A8H6JW92"/>
<dbReference type="OrthoDB" id="4846122at2759"/>
<evidence type="ECO:0000256" key="1">
    <source>
        <dbReference type="SAM" id="Coils"/>
    </source>
</evidence>
<gene>
    <name evidence="3" type="ORF">CMUS01_11578</name>
</gene>
<feature type="coiled-coil region" evidence="1">
    <location>
        <begin position="8"/>
        <end position="53"/>
    </location>
</feature>
<feature type="region of interest" description="Disordered" evidence="2">
    <location>
        <begin position="57"/>
        <end position="85"/>
    </location>
</feature>
<organism evidence="3 4">
    <name type="scientific">Colletotrichum musicola</name>
    <dbReference type="NCBI Taxonomy" id="2175873"/>
    <lineage>
        <taxon>Eukaryota</taxon>
        <taxon>Fungi</taxon>
        <taxon>Dikarya</taxon>
        <taxon>Ascomycota</taxon>
        <taxon>Pezizomycotina</taxon>
        <taxon>Sordariomycetes</taxon>
        <taxon>Hypocreomycetidae</taxon>
        <taxon>Glomerellales</taxon>
        <taxon>Glomerellaceae</taxon>
        <taxon>Colletotrichum</taxon>
        <taxon>Colletotrichum orchidearum species complex</taxon>
    </lineage>
</organism>
<sequence>MDLKNDYGRKVEAQLKSARQELQGVRRKHVDELDKFRREIQTKAVLIQQLQQNLGYLGSSNDRPASSSNMEPLAHNKTSAGDLVTQKTALREAQERATDMGNKVNGLKQAMKDKSKELAALEKRCADREAYTDNLEKELEEVRGTLEDVIGRVSTHQSRKRRRTEDPGN</sequence>
<keyword evidence="4" id="KW-1185">Reference proteome</keyword>
<keyword evidence="1" id="KW-0175">Coiled coil</keyword>
<name>A0A8H6JW92_9PEZI</name>
<feature type="region of interest" description="Disordered" evidence="2">
    <location>
        <begin position="150"/>
        <end position="169"/>
    </location>
</feature>
<comment type="caution">
    <text evidence="3">The sequence shown here is derived from an EMBL/GenBank/DDBJ whole genome shotgun (WGS) entry which is preliminary data.</text>
</comment>
<dbReference type="EMBL" id="WIGM01000597">
    <property type="protein sequence ID" value="KAF6820330.1"/>
    <property type="molecule type" value="Genomic_DNA"/>
</dbReference>
<reference evidence="3" key="1">
    <citation type="journal article" date="2020" name="Phytopathology">
        <title>Genome Sequence Resources of Colletotrichum truncatum, C. plurivorum, C. musicola, and C. sojae: Four Species Pathogenic to Soybean (Glycine max).</title>
        <authorList>
            <person name="Rogerio F."/>
            <person name="Boufleur T.R."/>
            <person name="Ciampi-Guillardi M."/>
            <person name="Sukno S.A."/>
            <person name="Thon M.R."/>
            <person name="Massola Junior N.S."/>
            <person name="Baroncelli R."/>
        </authorList>
    </citation>
    <scope>NUCLEOTIDE SEQUENCE</scope>
    <source>
        <strain evidence="3">LFN0074</strain>
    </source>
</reference>
<protein>
    <submittedName>
        <fullName evidence="3">Uncharacterized protein</fullName>
    </submittedName>
</protein>
<accession>A0A8H6JW92</accession>
<evidence type="ECO:0000313" key="4">
    <source>
        <dbReference type="Proteomes" id="UP000639643"/>
    </source>
</evidence>
<evidence type="ECO:0000313" key="3">
    <source>
        <dbReference type="EMBL" id="KAF6820330.1"/>
    </source>
</evidence>